<accession>A0A7H0HIQ3</accession>
<dbReference type="Gene3D" id="2.170.150.70">
    <property type="match status" value="1"/>
</dbReference>
<sequence>MKGHCLCGAVGFARADAKEIGACHCGYCRRWGGGPLLAVHCGTQVAFTGTDQTMLTEQQVIAQYAPPQGD</sequence>
<gene>
    <name evidence="5" type="ORF">H9L24_06065</name>
</gene>
<evidence type="ECO:0000256" key="1">
    <source>
        <dbReference type="ARBA" id="ARBA00005495"/>
    </source>
</evidence>
<dbReference type="KEGG" id="amon:H9L24_06065"/>
<dbReference type="Proteomes" id="UP000516057">
    <property type="component" value="Chromosome"/>
</dbReference>
<dbReference type="AlphaFoldDB" id="A0A7H0HIQ3"/>
<evidence type="ECO:0000313" key="6">
    <source>
        <dbReference type="Proteomes" id="UP000516057"/>
    </source>
</evidence>
<comment type="similarity">
    <text evidence="1">Belongs to the Gfa family.</text>
</comment>
<dbReference type="GO" id="GO:0016846">
    <property type="term" value="F:carbon-sulfur lyase activity"/>
    <property type="evidence" value="ECO:0007669"/>
    <property type="project" value="InterPro"/>
</dbReference>
<dbReference type="GO" id="GO:0046872">
    <property type="term" value="F:metal ion binding"/>
    <property type="evidence" value="ECO:0007669"/>
    <property type="project" value="UniProtKB-KW"/>
</dbReference>
<keyword evidence="6" id="KW-1185">Reference proteome</keyword>
<dbReference type="InterPro" id="IPR011057">
    <property type="entry name" value="Mss4-like_sf"/>
</dbReference>
<dbReference type="SUPFAM" id="SSF51316">
    <property type="entry name" value="Mss4-like"/>
    <property type="match status" value="1"/>
</dbReference>
<reference evidence="5 6" key="1">
    <citation type="submission" date="2020-08" db="EMBL/GenBank/DDBJ databases">
        <title>Genome sequence of Acidovorax monticola KACC 19171T.</title>
        <authorList>
            <person name="Hyun D.-W."/>
            <person name="Bae J.-W."/>
        </authorList>
    </citation>
    <scope>NUCLEOTIDE SEQUENCE [LARGE SCALE GENOMIC DNA]</scope>
    <source>
        <strain evidence="5 6">KACC 19171</strain>
    </source>
</reference>
<organism evidence="5 6">
    <name type="scientific">Paenacidovorax monticola</name>
    <dbReference type="NCBI Taxonomy" id="1926868"/>
    <lineage>
        <taxon>Bacteria</taxon>
        <taxon>Pseudomonadati</taxon>
        <taxon>Pseudomonadota</taxon>
        <taxon>Betaproteobacteria</taxon>
        <taxon>Burkholderiales</taxon>
        <taxon>Comamonadaceae</taxon>
        <taxon>Paenacidovorax</taxon>
    </lineage>
</organism>
<dbReference type="EMBL" id="CP060790">
    <property type="protein sequence ID" value="QNP60419.1"/>
    <property type="molecule type" value="Genomic_DNA"/>
</dbReference>
<evidence type="ECO:0000256" key="2">
    <source>
        <dbReference type="ARBA" id="ARBA00022723"/>
    </source>
</evidence>
<evidence type="ECO:0000256" key="3">
    <source>
        <dbReference type="ARBA" id="ARBA00022833"/>
    </source>
</evidence>
<dbReference type="InterPro" id="IPR006913">
    <property type="entry name" value="CENP-V/GFA"/>
</dbReference>
<keyword evidence="3" id="KW-0862">Zinc</keyword>
<name>A0A7H0HIQ3_9BURK</name>
<protein>
    <recommendedName>
        <fullName evidence="4">CENP-V/GFA domain-containing protein</fullName>
    </recommendedName>
</protein>
<dbReference type="Pfam" id="PF04828">
    <property type="entry name" value="GFA"/>
    <property type="match status" value="1"/>
</dbReference>
<keyword evidence="2" id="KW-0479">Metal-binding</keyword>
<evidence type="ECO:0000259" key="4">
    <source>
        <dbReference type="Pfam" id="PF04828"/>
    </source>
</evidence>
<proteinExistence type="inferred from homology"/>
<feature type="domain" description="CENP-V/GFA" evidence="4">
    <location>
        <begin position="2"/>
        <end position="50"/>
    </location>
</feature>
<evidence type="ECO:0000313" key="5">
    <source>
        <dbReference type="EMBL" id="QNP60419.1"/>
    </source>
</evidence>